<protein>
    <submittedName>
        <fullName evidence="5">CRISPR-associated protein</fullName>
    </submittedName>
</protein>
<dbReference type="AlphaFoldDB" id="Q977B0"/>
<dbReference type="PROSITE" id="PS51643">
    <property type="entry name" value="HD_CAS3"/>
    <property type="match status" value="1"/>
</dbReference>
<evidence type="ECO:0000256" key="2">
    <source>
        <dbReference type="ARBA" id="ARBA00022801"/>
    </source>
</evidence>
<keyword evidence="1" id="KW-0479">Metal-binding</keyword>
<dbReference type="GO" id="GO:0046872">
    <property type="term" value="F:metal ion binding"/>
    <property type="evidence" value="ECO:0007669"/>
    <property type="project" value="UniProtKB-KW"/>
</dbReference>
<dbReference type="InterPro" id="IPR038257">
    <property type="entry name" value="CRISPR-assoc_Cas3_HD_sf"/>
</dbReference>
<dbReference type="RefSeq" id="WP_010977966.1">
    <property type="nucleotide sequence ID" value="NC_003106.2"/>
</dbReference>
<evidence type="ECO:0000313" key="6">
    <source>
        <dbReference type="Proteomes" id="UP000001015"/>
    </source>
</evidence>
<dbReference type="SUPFAM" id="SSF109604">
    <property type="entry name" value="HD-domain/PDEase-like"/>
    <property type="match status" value="1"/>
</dbReference>
<dbReference type="Gene3D" id="1.10.3210.30">
    <property type="match status" value="1"/>
</dbReference>
<evidence type="ECO:0000259" key="4">
    <source>
        <dbReference type="PROSITE" id="PS51643"/>
    </source>
</evidence>
<dbReference type="PATRIC" id="fig|273063.9.peg.48"/>
<keyword evidence="2" id="KW-0378">Hydrolase</keyword>
<dbReference type="Proteomes" id="UP000001015">
    <property type="component" value="Chromosome"/>
</dbReference>
<dbReference type="OrthoDB" id="38882at2157"/>
<accession>Q977B0</accession>
<dbReference type="GO" id="GO:0051607">
    <property type="term" value="P:defense response to virus"/>
    <property type="evidence" value="ECO:0007669"/>
    <property type="project" value="UniProtKB-KW"/>
</dbReference>
<feature type="domain" description="HD Cas3-type" evidence="4">
    <location>
        <begin position="5"/>
        <end position="189"/>
    </location>
</feature>
<dbReference type="NCBIfam" id="TIGR01596">
    <property type="entry name" value="cas3_HD"/>
    <property type="match status" value="1"/>
</dbReference>
<dbReference type="EMBL" id="BA000023">
    <property type="protein sequence ID" value="BAB64984.1"/>
    <property type="molecule type" value="Genomic_DNA"/>
</dbReference>
<dbReference type="KEGG" id="sto:STK_00330"/>
<organism evidence="5 6">
    <name type="scientific">Sulfurisphaera tokodaii (strain DSM 16993 / JCM 10545 / NBRC 100140 / 7)</name>
    <name type="common">Sulfolobus tokodaii</name>
    <dbReference type="NCBI Taxonomy" id="273063"/>
    <lineage>
        <taxon>Archaea</taxon>
        <taxon>Thermoproteota</taxon>
        <taxon>Thermoprotei</taxon>
        <taxon>Sulfolobales</taxon>
        <taxon>Sulfolobaceae</taxon>
        <taxon>Sulfurisphaera</taxon>
    </lineage>
</organism>
<evidence type="ECO:0000256" key="1">
    <source>
        <dbReference type="ARBA" id="ARBA00022723"/>
    </source>
</evidence>
<proteinExistence type="predicted"/>
<evidence type="ECO:0000313" key="5">
    <source>
        <dbReference type="EMBL" id="BAB64984.1"/>
    </source>
</evidence>
<reference evidence="6" key="1">
    <citation type="journal article" date="2001" name="DNA Res.">
        <title>Complete genome sequence of an aerobic thermoacidophilic Crenarchaeon, Sulfolobus tokodaii strain7.</title>
        <authorList>
            <person name="Kawarabayasi Y."/>
            <person name="Hino Y."/>
            <person name="Horikawa H."/>
            <person name="Jin-no K."/>
            <person name="Takahashi M."/>
            <person name="Sekine M."/>
            <person name="Baba S."/>
            <person name="Ankai A."/>
            <person name="Kosugi H."/>
            <person name="Hosoyama A."/>
            <person name="Fukui S."/>
            <person name="Nagai Y."/>
            <person name="Nishijima K."/>
            <person name="Otsuka R."/>
            <person name="Nakazawa H."/>
            <person name="Takamiya M."/>
            <person name="Kato Y."/>
            <person name="Yoshizawa T."/>
            <person name="Tanaka T."/>
            <person name="Kudoh Y."/>
            <person name="Yamazaki J."/>
            <person name="Kushida N."/>
            <person name="Oguchi A."/>
            <person name="Aoki K."/>
            <person name="Masuda S."/>
            <person name="Yanagii M."/>
            <person name="Nishimura M."/>
            <person name="Yamagishi A."/>
            <person name="Oshima T."/>
            <person name="Kikuchi H."/>
        </authorList>
    </citation>
    <scope>NUCLEOTIDE SEQUENCE [LARGE SCALE GENOMIC DNA]</scope>
    <source>
        <strain evidence="6">DSM 16993 / JCM 10545 / NBRC 100140 / 7</strain>
    </source>
</reference>
<dbReference type="GO" id="GO:0016787">
    <property type="term" value="F:hydrolase activity"/>
    <property type="evidence" value="ECO:0007669"/>
    <property type="project" value="UniProtKB-KW"/>
</dbReference>
<evidence type="ECO:0000256" key="3">
    <source>
        <dbReference type="ARBA" id="ARBA00023118"/>
    </source>
</evidence>
<keyword evidence="6" id="KW-1185">Reference proteome</keyword>
<dbReference type="STRING" id="273063.STK_00330"/>
<gene>
    <name evidence="5" type="primary">ST0033</name>
    <name evidence="5" type="ordered locus">STK_00330</name>
</gene>
<sequence>MTCWAFYGKETFKDHALGTLNCFRNNFEYIIPILSKRSGEKIENVRKSIEIAVAFHDIGKASKKYINSYYGHELYSGYIISRIIRNCCDNKLRDIVALAAMSHHQAMVERGLELIKNNMYVRIPQFEFNEECKGDINEVAKEIKVSIDIDLTYITPNDVVSWLLRNKHIKEFYYYPIVLGPLMICDTYTAYQHRSDTQYENILIREYKRFLM</sequence>
<dbReference type="InterPro" id="IPR006483">
    <property type="entry name" value="CRISPR-assoc_Cas3_HD"/>
</dbReference>
<dbReference type="CDD" id="cd10013">
    <property type="entry name" value="Cas3''_I"/>
    <property type="match status" value="1"/>
</dbReference>
<keyword evidence="3" id="KW-0051">Antiviral defense</keyword>
<name>Q977B0_SULTO</name>
<dbReference type="GeneID" id="1457908"/>
<dbReference type="eggNOG" id="arCOG01443">
    <property type="taxonomic scope" value="Archaea"/>
</dbReference>